<dbReference type="InterPro" id="IPR036736">
    <property type="entry name" value="ACP-like_sf"/>
</dbReference>
<dbReference type="Proteomes" id="UP000031535">
    <property type="component" value="Unassembled WGS sequence"/>
</dbReference>
<protein>
    <recommendedName>
        <fullName evidence="3">Carrier domain-containing protein</fullName>
    </recommendedName>
</protein>
<evidence type="ECO:0008006" key="3">
    <source>
        <dbReference type="Google" id="ProtNLM"/>
    </source>
</evidence>
<reference evidence="1 2" key="1">
    <citation type="submission" date="2015-01" db="EMBL/GenBank/DDBJ databases">
        <title>Complete genome of Pseudomonas batumici UCM B-321 producer of the batumin antibiotic with strong antistaphilococcal and potential anticancer activity.</title>
        <authorList>
            <person name="Klochko V.V."/>
            <person name="Zelena L.B."/>
            <person name="Elena K.A."/>
            <person name="Reva O.N."/>
        </authorList>
    </citation>
    <scope>NUCLEOTIDE SEQUENCE [LARGE SCALE GENOMIC DNA]</scope>
    <source>
        <strain evidence="1 2">UCM B-321</strain>
    </source>
</reference>
<dbReference type="OrthoDB" id="6984259at2"/>
<dbReference type="SUPFAM" id="SSF47336">
    <property type="entry name" value="ACP-like"/>
    <property type="match status" value="1"/>
</dbReference>
<evidence type="ECO:0000313" key="1">
    <source>
        <dbReference type="EMBL" id="KIH84666.1"/>
    </source>
</evidence>
<dbReference type="RefSeq" id="WP_040065194.1">
    <property type="nucleotide sequence ID" value="NZ_CP144470.1"/>
</dbReference>
<dbReference type="Gene3D" id="1.10.1200.10">
    <property type="entry name" value="ACP-like"/>
    <property type="match status" value="1"/>
</dbReference>
<accession>A0A0C2I670</accession>
<name>A0A0C2I670_9PSED</name>
<gene>
    <name evidence="1" type="ORF">UCMB321_1626</name>
</gene>
<comment type="caution">
    <text evidence="1">The sequence shown here is derived from an EMBL/GenBank/DDBJ whole genome shotgun (WGS) entry which is preliminary data.</text>
</comment>
<dbReference type="PATRIC" id="fig|226910.6.peg.1617"/>
<sequence length="83" mass="9771">MRRTHIRKSVHDVVSQRLDAPQAFADDQTLQTLGLDKQDIEELMFRLEDEFDLTAFTEEEDRLLKEAVTVNDLSRFLQKIGRH</sequence>
<dbReference type="AlphaFoldDB" id="A0A0C2I670"/>
<evidence type="ECO:0000313" key="2">
    <source>
        <dbReference type="Proteomes" id="UP000031535"/>
    </source>
</evidence>
<dbReference type="EMBL" id="JXDG01000016">
    <property type="protein sequence ID" value="KIH84666.1"/>
    <property type="molecule type" value="Genomic_DNA"/>
</dbReference>
<organism evidence="1 2">
    <name type="scientific">Pseudomonas batumici</name>
    <dbReference type="NCBI Taxonomy" id="226910"/>
    <lineage>
        <taxon>Bacteria</taxon>
        <taxon>Pseudomonadati</taxon>
        <taxon>Pseudomonadota</taxon>
        <taxon>Gammaproteobacteria</taxon>
        <taxon>Pseudomonadales</taxon>
        <taxon>Pseudomonadaceae</taxon>
        <taxon>Pseudomonas</taxon>
    </lineage>
</organism>
<keyword evidence="2" id="KW-1185">Reference proteome</keyword>
<proteinExistence type="predicted"/>